<reference evidence="2 3" key="1">
    <citation type="submission" date="2019-03" db="EMBL/GenBank/DDBJ databases">
        <title>Genomic Encyclopedia of Type Strains, Phase IV (KMG-IV): sequencing the most valuable type-strain genomes for metagenomic binning, comparative biology and taxonomic classification.</title>
        <authorList>
            <person name="Goeker M."/>
        </authorList>
    </citation>
    <scope>NUCLEOTIDE SEQUENCE [LARGE SCALE GENOMIC DNA]</scope>
    <source>
        <strain evidence="2 3">DSM 28697</strain>
    </source>
</reference>
<evidence type="ECO:0000313" key="2">
    <source>
        <dbReference type="EMBL" id="TDQ41189.1"/>
    </source>
</evidence>
<accession>A0A4R6U8R5</accession>
<protein>
    <submittedName>
        <fullName evidence="2">Uncharacterized protein</fullName>
    </submittedName>
</protein>
<dbReference type="Proteomes" id="UP000295632">
    <property type="component" value="Unassembled WGS sequence"/>
</dbReference>
<dbReference type="OrthoDB" id="2716688at2"/>
<dbReference type="AlphaFoldDB" id="A0A4R6U8R5"/>
<name>A0A4R6U8R5_9BACI</name>
<gene>
    <name evidence="2" type="ORF">EV213_104187</name>
</gene>
<evidence type="ECO:0000256" key="1">
    <source>
        <dbReference type="SAM" id="Phobius"/>
    </source>
</evidence>
<comment type="caution">
    <text evidence="2">The sequence shown here is derived from an EMBL/GenBank/DDBJ whole genome shotgun (WGS) entry which is preliminary data.</text>
</comment>
<keyword evidence="1" id="KW-0472">Membrane</keyword>
<feature type="transmembrane region" description="Helical" evidence="1">
    <location>
        <begin position="182"/>
        <end position="201"/>
    </location>
</feature>
<keyword evidence="3" id="KW-1185">Reference proteome</keyword>
<sequence length="222" mass="25281">MLMFRFIRNRKRQNKINKVKYGDGHSLEPYRLTDLFTRSLFYIKLTDEDNDEMIYAVNVNHFNENHATELYCDGKHIATSELPAAFSVPDGAIEVGTSIYGLSRMHYVTTENNEYPLQPDKWSTEGIRMRLDARFPRASSIIGKMAIVVLFVSLFVGLPQLASVISETPFFAVNFGSFVSPIQLPGWANTTLTVAGILAGVERALMLRNHWLIDIETTFWTH</sequence>
<dbReference type="RefSeq" id="WP_133579787.1">
    <property type="nucleotide sequence ID" value="NZ_SNYJ01000004.1"/>
</dbReference>
<keyword evidence="1" id="KW-0812">Transmembrane</keyword>
<proteinExistence type="predicted"/>
<organism evidence="2 3">
    <name type="scientific">Aureibacillus halotolerans</name>
    <dbReference type="NCBI Taxonomy" id="1508390"/>
    <lineage>
        <taxon>Bacteria</taxon>
        <taxon>Bacillati</taxon>
        <taxon>Bacillota</taxon>
        <taxon>Bacilli</taxon>
        <taxon>Bacillales</taxon>
        <taxon>Bacillaceae</taxon>
        <taxon>Aureibacillus</taxon>
    </lineage>
</organism>
<keyword evidence="1" id="KW-1133">Transmembrane helix</keyword>
<feature type="transmembrane region" description="Helical" evidence="1">
    <location>
        <begin position="138"/>
        <end position="162"/>
    </location>
</feature>
<evidence type="ECO:0000313" key="3">
    <source>
        <dbReference type="Proteomes" id="UP000295632"/>
    </source>
</evidence>
<dbReference type="EMBL" id="SNYJ01000004">
    <property type="protein sequence ID" value="TDQ41189.1"/>
    <property type="molecule type" value="Genomic_DNA"/>
</dbReference>